<proteinExistence type="predicted"/>
<dbReference type="EMBL" id="AP006878">
    <property type="protein sequence ID" value="BAD86043.1"/>
    <property type="molecule type" value="Genomic_DNA"/>
</dbReference>
<dbReference type="STRING" id="69014.TK1854"/>
<gene>
    <name evidence="1" type="ordered locus">TK1854</name>
</gene>
<dbReference type="PATRIC" id="fig|69014.16.peg.1811"/>
<dbReference type="GeneID" id="78448385"/>
<dbReference type="eggNOG" id="arCOG05841">
    <property type="taxonomic scope" value="Archaea"/>
</dbReference>
<name>Q5JEM9_THEKO</name>
<organism evidence="1 2">
    <name type="scientific">Thermococcus kodakarensis (strain ATCC BAA-918 / JCM 12380 / KOD1)</name>
    <name type="common">Pyrococcus kodakaraensis (strain KOD1)</name>
    <dbReference type="NCBI Taxonomy" id="69014"/>
    <lineage>
        <taxon>Archaea</taxon>
        <taxon>Methanobacteriati</taxon>
        <taxon>Methanobacteriota</taxon>
        <taxon>Thermococci</taxon>
        <taxon>Thermococcales</taxon>
        <taxon>Thermococcaceae</taxon>
        <taxon>Thermococcus</taxon>
    </lineage>
</organism>
<dbReference type="KEGG" id="tko:TK1854"/>
<keyword evidence="2" id="KW-1185">Reference proteome</keyword>
<sequence length="282" mass="30869">MRRPLVFLIIFSMIMASSYYSPVGAASSVSSVLTLNLNVTVVNTAPFPKFLVLNPSYVVTVYRLNNNETTPELVSNPKLQLNGNPGIWLMPYETVVINLVSVHTQTYSLPQVSCGGEGDGSNLACGSVVPPFVNSPYSLSARAIFPVLDGYIKILDYEGRIKLVMTPADNSPTFFAVTVPVLFSDGEISNLNPNPTMTYDEYKDMLYEYSGFQRKVGESTQVVNASTNLFQLTPKLLTGVQVSVPTVEAKTRENYELPIWIVYSTGGSVEISYDVKWSEGGG</sequence>
<accession>Q5JEM9</accession>
<dbReference type="EnsemblBacteria" id="BAD86043">
    <property type="protein sequence ID" value="BAD86043"/>
    <property type="gene ID" value="TK1854"/>
</dbReference>
<dbReference type="AlphaFoldDB" id="Q5JEM9"/>
<dbReference type="InParanoid" id="Q5JEM9"/>
<dbReference type="PhylomeDB" id="Q5JEM9"/>
<evidence type="ECO:0000313" key="2">
    <source>
        <dbReference type="Proteomes" id="UP000000536"/>
    </source>
</evidence>
<reference evidence="1 2" key="1">
    <citation type="journal article" date="2005" name="Genome Res.">
        <title>Complete genome sequence of the hyperthermophilic archaeon Thermococcus kodakaraensis KOD1 and comparison with Pyrococcus genomes.</title>
        <authorList>
            <person name="Fukui T."/>
            <person name="Atomi H."/>
            <person name="Kanai T."/>
            <person name="Matsumi R."/>
            <person name="Fujiwara S."/>
            <person name="Imanaka T."/>
        </authorList>
    </citation>
    <scope>NUCLEOTIDE SEQUENCE [LARGE SCALE GENOMIC DNA]</scope>
    <source>
        <strain evidence="2">ATCC BAA-918 / JCM 12380 / KOD1</strain>
    </source>
</reference>
<dbReference type="Proteomes" id="UP000000536">
    <property type="component" value="Chromosome"/>
</dbReference>
<protein>
    <submittedName>
        <fullName evidence="1">Uncharacterized protein</fullName>
    </submittedName>
</protein>
<dbReference type="RefSeq" id="WP_011250805.1">
    <property type="nucleotide sequence ID" value="NC_006624.1"/>
</dbReference>
<dbReference type="OrthoDB" id="86197at2157"/>
<dbReference type="HOGENOM" id="CLU_808031_0_0_2"/>
<evidence type="ECO:0000313" key="1">
    <source>
        <dbReference type="EMBL" id="BAD86043.1"/>
    </source>
</evidence>